<feature type="domain" description="2EXR" evidence="1">
    <location>
        <begin position="4"/>
        <end position="106"/>
    </location>
</feature>
<dbReference type="Proteomes" id="UP001144673">
    <property type="component" value="Unassembled WGS sequence"/>
</dbReference>
<gene>
    <name evidence="2" type="ORF">LMH87_008995</name>
</gene>
<evidence type="ECO:0000313" key="2">
    <source>
        <dbReference type="EMBL" id="KAJ4158471.1"/>
    </source>
</evidence>
<reference evidence="2" key="1">
    <citation type="journal article" date="2023" name="Access Microbiol">
        <title>De-novo genome assembly for Akanthomyces muscarius, a biocontrol agent of insect agricultural pests.</title>
        <authorList>
            <person name="Erdos Z."/>
            <person name="Studholme D.J."/>
            <person name="Raymond B."/>
            <person name="Sharma M."/>
        </authorList>
    </citation>
    <scope>NUCLEOTIDE SEQUENCE</scope>
    <source>
        <strain evidence="2">Ve6</strain>
    </source>
</reference>
<dbReference type="GeneID" id="80896154"/>
<dbReference type="KEGG" id="amus:LMH87_008995"/>
<organism evidence="2 3">
    <name type="scientific">Akanthomyces muscarius</name>
    <name type="common">Entomopathogenic fungus</name>
    <name type="synonym">Lecanicillium muscarium</name>
    <dbReference type="NCBI Taxonomy" id="2231603"/>
    <lineage>
        <taxon>Eukaryota</taxon>
        <taxon>Fungi</taxon>
        <taxon>Dikarya</taxon>
        <taxon>Ascomycota</taxon>
        <taxon>Pezizomycotina</taxon>
        <taxon>Sordariomycetes</taxon>
        <taxon>Hypocreomycetidae</taxon>
        <taxon>Hypocreales</taxon>
        <taxon>Cordycipitaceae</taxon>
        <taxon>Akanthomyces</taxon>
    </lineage>
</organism>
<evidence type="ECO:0000313" key="3">
    <source>
        <dbReference type="Proteomes" id="UP001144673"/>
    </source>
</evidence>
<dbReference type="InterPro" id="IPR045518">
    <property type="entry name" value="2EXR"/>
</dbReference>
<accession>A0A9W8QIC1</accession>
<sequence length="366" mass="41059">MAGFSDLPIEVRLTIWLLIIPDDEEGVCLIWPGHSPGSVGEGQPPLAYLPVLPLTVDTGFPLAMHICRESRAVALNPKAGGVRLRASHVARCMTPFRCFRPELDVLYLDQESIFHLDLLSEPGRSHLPLAGPPETPARLCFEVFMDILRRTRRFAVPVALALDDVFLFLVSDYLRYHSKTPAPASLCIVLPYTTPYVWRDNDNEGPGLFVPPGKRCRLVTVPPAALQDDALVVVAQGGGLCRVMTARQAVADVYGLVVKEREETEPWEELGMRDGLELQVRVFVEHQGNGTWCEACRDRMYKGGYHSSSRIDVPLSRRPNPELVRVHDTDAVFRPVDIDWKKKRMRLGSRTAQRLPGRGERGLRRI</sequence>
<protein>
    <recommendedName>
        <fullName evidence="1">2EXR domain-containing protein</fullName>
    </recommendedName>
</protein>
<evidence type="ECO:0000259" key="1">
    <source>
        <dbReference type="Pfam" id="PF20150"/>
    </source>
</evidence>
<dbReference type="Pfam" id="PF20150">
    <property type="entry name" value="2EXR"/>
    <property type="match status" value="1"/>
</dbReference>
<comment type="caution">
    <text evidence="2">The sequence shown here is derived from an EMBL/GenBank/DDBJ whole genome shotgun (WGS) entry which is preliminary data.</text>
</comment>
<keyword evidence="3" id="KW-1185">Reference proteome</keyword>
<dbReference type="AlphaFoldDB" id="A0A9W8QIC1"/>
<dbReference type="EMBL" id="JAJHUN010000006">
    <property type="protein sequence ID" value="KAJ4158471.1"/>
    <property type="molecule type" value="Genomic_DNA"/>
</dbReference>
<proteinExistence type="predicted"/>
<dbReference type="RefSeq" id="XP_056056838.1">
    <property type="nucleotide sequence ID" value="XM_056202257.1"/>
</dbReference>
<name>A0A9W8QIC1_AKAMU</name>